<sequence length="1618" mass="166772">MEGKCTDSDESDPGTKFALNLALVLGSAVAFCPSTYGATPGQSFRCVKDVACAIAVSGTALAESHRVQLLPAGSTCGADVSFVETFPNGRISASVLMASATQRVFEFGVAYQEGSFLVCFCPAYDSSDDSDVSKCNSNSEYCQDAGLLRVSGAESADIFHCVKGAFCTFNITGDMLQSGDHVQPIAFGGRCGSASAVSDFGILRPQAAGTVDTWSDEQAFSFGIANSGGRYEICYCANYDTSERTNSYDAASGAYTACDSVHGATGGEAFECVKNTHCSFTLSGFGLHGDDEVAGCEGASQSLGHSSAKLKLGVSERTVLELGLSETVQHRSFFEAALPRGYCASYDGPDEDLLSCSSDSDFTHEAGSLEVRGAFGAQSYACVKDVNCSVDALGFSLDGDSHVQMVRSSGLCGFSVVVTEFGASRVAATSGNSSYRSFDLAEATEAGRYVVCYCADYSAAAGAHADAATFCTQDAEFSHAAGTVVVRGPMGGEDQVCTAGVPCVLGTFHGQGLAVGNRIAFVLRQIYGSAGLVEVAMDSRGNCQTQGRDDEQGNGASYTGATLDSRSLAAYTMAQGQPPGCSVVETWAGYWMYVNVTAGMVVLLSKWSICYCADYDSTAVSTRITGESLSSLDRVIFVENGVSADCGVSEFDYRIARDGPKTVGGQWLMCYCAGYEGCLLPQHFTSLAGMLTVLGPTPSTQDQLCYAGKPCNVTFQGQGLGPSDQVAFIRSGGECGVTDRDTRLTGNEYVSNQRPVIGNGQYQPVQLSTQLFAQVQASLTSADLPQGGSWHICYCTANHGSCDDPADFAASAGTLVVAGLFAQDFACVAGAPCSIGGTESVSANVGGSSSYVATTAPTNWGVTIAGPTDRLYGEGIAAGDRLMLSSAGDPNICGQDSPDTRLLSGGHRAVDSAWVVPLAGGEAGDLPLGGQWKLCFCVGDQNSCGDPSDFVNMAGILTVKGPSSNDQNQSCTAGQSCTLGPFVGEGLATGDQESEVQLPQVVILSILNSFLPTPDLLLWSERSGMEMLRLRDPNAAIFLSQIFAEAVGRRWLAQALDASLSLPATGGETGFTRRGGVWKMCYCADYFGCAEDGFFTARLGYLTILGPSWDQHATCTAGLACSSLAQATKSIFATYRMKRQQGFGPIEGQGLSDQDLVAFVEGSAAKEGSESAEASHVAQVTESIKQWESVVMPGRTIFDATFGSFVQLDAGLMVNLTAAQLPRGGVWKMCYCTGGGSGGCTAIADFGARLGLLTVLGPSPNDQDATCFAGSACDLVGAASIQGQSLSTDDKVLLVSGLCGSGSVDAAAGFGEAKRLTSLGVGPSLRLAAETWRAAELTGGTWQICHCIESSGGCASVGDFTAAIGMLTVIGPNGTSHVTCHAGAACSFWVLGEGIAASDQVIVVAKGGSCGTSAADTSIWQGSALTIAADGTVSVTASDLPLGGQWLMCYCSSSTTCLQDLDFTGTVGMLSVVGPAPTTQTQICVTGVACTLGEYRGFGISGADYVGIIDCTPDPGQIVDTCCSSYVWSSFPGGDRLQQIQVTSNAAYVQISAPQVLPGGQYAVCHCMGGVCSGAVAVSAFGLLEVLGPSSVLSDSCAAGASCTLVSLAGQGIVKGDQ</sequence>
<proteinExistence type="predicted"/>
<feature type="non-terminal residue" evidence="1">
    <location>
        <position position="1"/>
    </location>
</feature>
<reference evidence="1" key="1">
    <citation type="submission" date="2021-02" db="EMBL/GenBank/DDBJ databases">
        <authorList>
            <person name="Dougan E. K."/>
            <person name="Rhodes N."/>
            <person name="Thang M."/>
            <person name="Chan C."/>
        </authorList>
    </citation>
    <scope>NUCLEOTIDE SEQUENCE</scope>
</reference>
<name>A0A812Q430_9DINO</name>
<gene>
    <name evidence="1" type="ORF">SNEC2469_LOCUS9361</name>
</gene>
<evidence type="ECO:0000313" key="1">
    <source>
        <dbReference type="EMBL" id="CAE7357104.1"/>
    </source>
</evidence>
<dbReference type="OrthoDB" id="435647at2759"/>
<accession>A0A812Q430</accession>
<dbReference type="EMBL" id="CAJNJA010015153">
    <property type="protein sequence ID" value="CAE7357104.1"/>
    <property type="molecule type" value="Genomic_DNA"/>
</dbReference>
<evidence type="ECO:0000313" key="2">
    <source>
        <dbReference type="Proteomes" id="UP000601435"/>
    </source>
</evidence>
<comment type="caution">
    <text evidence="1">The sequence shown here is derived from an EMBL/GenBank/DDBJ whole genome shotgun (WGS) entry which is preliminary data.</text>
</comment>
<protein>
    <submittedName>
        <fullName evidence="1">Uncharacterized protein</fullName>
    </submittedName>
</protein>
<dbReference type="Proteomes" id="UP000601435">
    <property type="component" value="Unassembled WGS sequence"/>
</dbReference>
<organism evidence="1 2">
    <name type="scientific">Symbiodinium necroappetens</name>
    <dbReference type="NCBI Taxonomy" id="1628268"/>
    <lineage>
        <taxon>Eukaryota</taxon>
        <taxon>Sar</taxon>
        <taxon>Alveolata</taxon>
        <taxon>Dinophyceae</taxon>
        <taxon>Suessiales</taxon>
        <taxon>Symbiodiniaceae</taxon>
        <taxon>Symbiodinium</taxon>
    </lineage>
</organism>
<keyword evidence="2" id="KW-1185">Reference proteome</keyword>